<dbReference type="SUPFAM" id="SSF51735">
    <property type="entry name" value="NAD(P)-binding Rossmann-fold domains"/>
    <property type="match status" value="1"/>
</dbReference>
<evidence type="ECO:0000313" key="5">
    <source>
        <dbReference type="EMBL" id="KIW11464.1"/>
    </source>
</evidence>
<dbReference type="Proteomes" id="UP000053328">
    <property type="component" value="Unassembled WGS sequence"/>
</dbReference>
<dbReference type="PANTHER" id="PTHR47706:SF1">
    <property type="entry name" value="CIPA-LIKE, PUTATIVE (AFU_ORTHOLOGUE AFUA_1G12460)-RELATED"/>
    <property type="match status" value="1"/>
</dbReference>
<dbReference type="HOGENOM" id="CLU_044876_3_2_1"/>
<keyword evidence="2" id="KW-0521">NADP</keyword>
<dbReference type="OrthoDB" id="9974981at2759"/>
<evidence type="ECO:0000313" key="6">
    <source>
        <dbReference type="Proteomes" id="UP000053328"/>
    </source>
</evidence>
<dbReference type="Gene3D" id="3.90.25.10">
    <property type="entry name" value="UDP-galactose 4-epimerase, domain 1"/>
    <property type="match status" value="1"/>
</dbReference>
<dbReference type="InterPro" id="IPR051609">
    <property type="entry name" value="NmrA/Isoflavone_reductase-like"/>
</dbReference>
<dbReference type="VEuPathDB" id="FungiDB:PV08_10764"/>
<sequence length="299" mass="31992">MSKIQKVTLLGKGTLGSAVLEQLLNAGFTVTVLSRTPDSVKGLPSGVKVDRVDYSSVESLATALRGQDAVVSTVGPGALSSQKLTIEACILAGVKRYIPSDYGAITTDPKAQTLPINRSTVEIQQYLAEKARSGDLEYTVLATGPFLDLLISWPFAVDFQNRSVELFDGGVHPFSTTRLATIGKAIAGVLRNTEATKNRVVYVHDIVLTQAKILALAKKYSAPGEKWTETVVDSQTELDKALDGIAKGGLDQRKSMALIKAALFSGKYATEYKSVDNELLGLGFLSEEELDAMFAAKSS</sequence>
<keyword evidence="3" id="KW-0560">Oxidoreductase</keyword>
<dbReference type="STRING" id="91928.A0A0D2BJF8"/>
<name>A0A0D2BJF8_9EURO</name>
<dbReference type="PANTHER" id="PTHR47706">
    <property type="entry name" value="NMRA-LIKE FAMILY PROTEIN"/>
    <property type="match status" value="1"/>
</dbReference>
<dbReference type="EMBL" id="KN847499">
    <property type="protein sequence ID" value="KIW11464.1"/>
    <property type="molecule type" value="Genomic_DNA"/>
</dbReference>
<comment type="similarity">
    <text evidence="1">Belongs to the NmrA-type oxidoreductase family. Isoflavone reductase subfamily.</text>
</comment>
<evidence type="ECO:0000256" key="1">
    <source>
        <dbReference type="ARBA" id="ARBA00005725"/>
    </source>
</evidence>
<accession>A0A0D2BJF8</accession>
<organism evidence="5 6">
    <name type="scientific">Exophiala spinifera</name>
    <dbReference type="NCBI Taxonomy" id="91928"/>
    <lineage>
        <taxon>Eukaryota</taxon>
        <taxon>Fungi</taxon>
        <taxon>Dikarya</taxon>
        <taxon>Ascomycota</taxon>
        <taxon>Pezizomycotina</taxon>
        <taxon>Eurotiomycetes</taxon>
        <taxon>Chaetothyriomycetidae</taxon>
        <taxon>Chaetothyriales</taxon>
        <taxon>Herpotrichiellaceae</taxon>
        <taxon>Exophiala</taxon>
    </lineage>
</organism>
<evidence type="ECO:0000259" key="4">
    <source>
        <dbReference type="Pfam" id="PF13460"/>
    </source>
</evidence>
<dbReference type="CDD" id="cd05259">
    <property type="entry name" value="PCBER_SDR_a"/>
    <property type="match status" value="1"/>
</dbReference>
<dbReference type="InterPro" id="IPR045312">
    <property type="entry name" value="PCBER-like"/>
</dbReference>
<dbReference type="RefSeq" id="XP_016231680.1">
    <property type="nucleotide sequence ID" value="XM_016385078.1"/>
</dbReference>
<protein>
    <recommendedName>
        <fullName evidence="4">NAD(P)-binding domain-containing protein</fullName>
    </recommendedName>
</protein>
<dbReference type="Pfam" id="PF13460">
    <property type="entry name" value="NAD_binding_10"/>
    <property type="match status" value="1"/>
</dbReference>
<dbReference type="AlphaFoldDB" id="A0A0D2BJF8"/>
<evidence type="ECO:0000256" key="3">
    <source>
        <dbReference type="ARBA" id="ARBA00023002"/>
    </source>
</evidence>
<reference evidence="5 6" key="1">
    <citation type="submission" date="2015-01" db="EMBL/GenBank/DDBJ databases">
        <title>The Genome Sequence of Exophiala spinifera CBS89968.</title>
        <authorList>
            <consortium name="The Broad Institute Genomics Platform"/>
            <person name="Cuomo C."/>
            <person name="de Hoog S."/>
            <person name="Gorbushina A."/>
            <person name="Stielow B."/>
            <person name="Teixiera M."/>
            <person name="Abouelleil A."/>
            <person name="Chapman S.B."/>
            <person name="Priest M."/>
            <person name="Young S.K."/>
            <person name="Wortman J."/>
            <person name="Nusbaum C."/>
            <person name="Birren B."/>
        </authorList>
    </citation>
    <scope>NUCLEOTIDE SEQUENCE [LARGE SCALE GENOMIC DNA]</scope>
    <source>
        <strain evidence="5 6">CBS 89968</strain>
    </source>
</reference>
<keyword evidence="6" id="KW-1185">Reference proteome</keyword>
<dbReference type="GO" id="GO:0016491">
    <property type="term" value="F:oxidoreductase activity"/>
    <property type="evidence" value="ECO:0007669"/>
    <property type="project" value="UniProtKB-KW"/>
</dbReference>
<dbReference type="InterPro" id="IPR016040">
    <property type="entry name" value="NAD(P)-bd_dom"/>
</dbReference>
<proteinExistence type="inferred from homology"/>
<dbReference type="GeneID" id="27337847"/>
<evidence type="ECO:0000256" key="2">
    <source>
        <dbReference type="ARBA" id="ARBA00022857"/>
    </source>
</evidence>
<dbReference type="InterPro" id="IPR036291">
    <property type="entry name" value="NAD(P)-bd_dom_sf"/>
</dbReference>
<gene>
    <name evidence="5" type="ORF">PV08_10764</name>
</gene>
<feature type="domain" description="NAD(P)-binding" evidence="4">
    <location>
        <begin position="12"/>
        <end position="144"/>
    </location>
</feature>
<dbReference type="Gene3D" id="3.40.50.720">
    <property type="entry name" value="NAD(P)-binding Rossmann-like Domain"/>
    <property type="match status" value="1"/>
</dbReference>